<keyword evidence="2" id="KW-1185">Reference proteome</keyword>
<evidence type="ECO:0000313" key="1">
    <source>
        <dbReference type="EMBL" id="KAJ3485700.1"/>
    </source>
</evidence>
<organism evidence="1 2">
    <name type="scientific">Lecanicillium saksenae</name>
    <dbReference type="NCBI Taxonomy" id="468837"/>
    <lineage>
        <taxon>Eukaryota</taxon>
        <taxon>Fungi</taxon>
        <taxon>Dikarya</taxon>
        <taxon>Ascomycota</taxon>
        <taxon>Pezizomycotina</taxon>
        <taxon>Sordariomycetes</taxon>
        <taxon>Hypocreomycetidae</taxon>
        <taxon>Hypocreales</taxon>
        <taxon>Cordycipitaceae</taxon>
        <taxon>Lecanicillium</taxon>
    </lineage>
</organism>
<comment type="caution">
    <text evidence="1">The sequence shown here is derived from an EMBL/GenBank/DDBJ whole genome shotgun (WGS) entry which is preliminary data.</text>
</comment>
<proteinExistence type="predicted"/>
<accession>A0ACC1QQK1</accession>
<reference evidence="1" key="1">
    <citation type="submission" date="2022-07" db="EMBL/GenBank/DDBJ databases">
        <title>Genome Sequence of Lecanicillium saksenae.</title>
        <authorList>
            <person name="Buettner E."/>
        </authorList>
    </citation>
    <scope>NUCLEOTIDE SEQUENCE</scope>
    <source>
        <strain evidence="1">VT-O1</strain>
    </source>
</reference>
<protein>
    <submittedName>
        <fullName evidence="1">Uncharacterized protein</fullName>
    </submittedName>
</protein>
<evidence type="ECO:0000313" key="2">
    <source>
        <dbReference type="Proteomes" id="UP001148737"/>
    </source>
</evidence>
<gene>
    <name evidence="1" type="ORF">NLG97_g6761</name>
</gene>
<dbReference type="Proteomes" id="UP001148737">
    <property type="component" value="Unassembled WGS sequence"/>
</dbReference>
<name>A0ACC1QQK1_9HYPO</name>
<sequence length="718" mass="78518">MSEKEFQFPTPDSSTVQGDLAEIHGDLPTAIGQLLWHMFLATATKYPERDAIVAINKNLTSSDKSSEVSSQRWSYQQLLSKVDVVAHRLGHLGCGGSGNTLVVVTRNIAEWGLLFWVAAKLGMVFVPLDPDAKDELPALLSASSPQVLVVEDEEMAQTVEAWAAKHTGFVQVTIILSDTIRTGWLSLAQIQAEAHKLCQMKCQFDGLRAAGTTSTALIIFTSGTTGVPKACIHTHDNLISQTHDYDPNPDPDFVDRWLIHTPVHHIFAINNALRAWRLGGAIILPSPTFSVKASLRAVVREQCTIMSATPTLVRAMLAESDCPDVSQFNLSIISLASTMIRPEDIHLCKKSLGCRHAIQAYGMSESGPLVSWQRQDPLLVDGFHPGVGKVLPGASIRICQPGTREVLCVGDIGELHVSGPSVIHGYLNMESNSSFYVENGRRWLVTGDQARVDEDGVVYILGRYKDLIIRGGENIDPATIENAISTLASIEVQVVGHPDRVAGEVPVAVVKRPVNISNSAIFERARALGPKYTLGAVYDLSQLGFEDMPVTSLNKPRRQLLKAAVAKYLKDKEDQRLYLAQSQGVTLEQSILAERLATLWEELCGVKPDLRQSVHTFADSILLLQYCDRVFRLVQIPLYLQDLFENKDILAQSGLLLRRRSGNVKSPRAGPGSPSSCRNNLDRRLSINTDYPKELHSIAASVLPSGAVPDGRSPTTSA</sequence>
<dbReference type="EMBL" id="JANAKD010000944">
    <property type="protein sequence ID" value="KAJ3485700.1"/>
    <property type="molecule type" value="Genomic_DNA"/>
</dbReference>